<protein>
    <submittedName>
        <fullName evidence="1">Uncharacterized protein</fullName>
    </submittedName>
</protein>
<evidence type="ECO:0000313" key="1">
    <source>
        <dbReference type="EMBL" id="RHN72788.1"/>
    </source>
</evidence>
<name>A0A396J8N3_MEDTR</name>
<reference evidence="1" key="1">
    <citation type="journal article" date="2018" name="Nat. Plants">
        <title>Whole-genome landscape of Medicago truncatula symbiotic genes.</title>
        <authorList>
            <person name="Pecrix Y."/>
            <person name="Gamas P."/>
            <person name="Carrere S."/>
        </authorList>
    </citation>
    <scope>NUCLEOTIDE SEQUENCE</scope>
    <source>
        <tissue evidence="1">Leaves</tissue>
    </source>
</reference>
<dbReference type="AlphaFoldDB" id="A0A396J8N3"/>
<dbReference type="Gramene" id="rna8544">
    <property type="protein sequence ID" value="RHN72788.1"/>
    <property type="gene ID" value="gene8544"/>
</dbReference>
<organism evidence="1">
    <name type="scientific">Medicago truncatula</name>
    <name type="common">Barrel medic</name>
    <name type="synonym">Medicago tribuloides</name>
    <dbReference type="NCBI Taxonomy" id="3880"/>
    <lineage>
        <taxon>Eukaryota</taxon>
        <taxon>Viridiplantae</taxon>
        <taxon>Streptophyta</taxon>
        <taxon>Embryophyta</taxon>
        <taxon>Tracheophyta</taxon>
        <taxon>Spermatophyta</taxon>
        <taxon>Magnoliopsida</taxon>
        <taxon>eudicotyledons</taxon>
        <taxon>Gunneridae</taxon>
        <taxon>Pentapetalae</taxon>
        <taxon>rosids</taxon>
        <taxon>fabids</taxon>
        <taxon>Fabales</taxon>
        <taxon>Fabaceae</taxon>
        <taxon>Papilionoideae</taxon>
        <taxon>50 kb inversion clade</taxon>
        <taxon>NPAAA clade</taxon>
        <taxon>Hologalegina</taxon>
        <taxon>IRL clade</taxon>
        <taxon>Trifolieae</taxon>
        <taxon>Medicago</taxon>
    </lineage>
</organism>
<sequence length="47" mass="4782">MNPFAPVTHTTSSLFSLAISVSASSHELAHNLCIGVAACGISNVVLI</sequence>
<gene>
    <name evidence="1" type="ORF">MtrunA17_Chr2g0291551</name>
</gene>
<comment type="caution">
    <text evidence="1">The sequence shown here is derived from an EMBL/GenBank/DDBJ whole genome shotgun (WGS) entry which is preliminary data.</text>
</comment>
<dbReference type="EMBL" id="PSQE01000002">
    <property type="protein sequence ID" value="RHN72788.1"/>
    <property type="molecule type" value="Genomic_DNA"/>
</dbReference>
<accession>A0A396J8N3</accession>
<proteinExistence type="predicted"/>
<dbReference type="Proteomes" id="UP000265566">
    <property type="component" value="Chromosome 2"/>
</dbReference>